<organism evidence="1 2">
    <name type="scientific">Pararge aegeria aegeria</name>
    <dbReference type="NCBI Taxonomy" id="348720"/>
    <lineage>
        <taxon>Eukaryota</taxon>
        <taxon>Metazoa</taxon>
        <taxon>Ecdysozoa</taxon>
        <taxon>Arthropoda</taxon>
        <taxon>Hexapoda</taxon>
        <taxon>Insecta</taxon>
        <taxon>Pterygota</taxon>
        <taxon>Neoptera</taxon>
        <taxon>Endopterygota</taxon>
        <taxon>Lepidoptera</taxon>
        <taxon>Glossata</taxon>
        <taxon>Ditrysia</taxon>
        <taxon>Papilionoidea</taxon>
        <taxon>Nymphalidae</taxon>
        <taxon>Satyrinae</taxon>
        <taxon>Satyrini</taxon>
        <taxon>Parargina</taxon>
        <taxon>Pararge</taxon>
    </lineage>
</organism>
<name>A0A8S4SKZ9_9NEOP</name>
<accession>A0A8S4SKZ9</accession>
<dbReference type="Proteomes" id="UP000838756">
    <property type="component" value="Unassembled WGS sequence"/>
</dbReference>
<evidence type="ECO:0000313" key="1">
    <source>
        <dbReference type="EMBL" id="CAH2266801.1"/>
    </source>
</evidence>
<dbReference type="AlphaFoldDB" id="A0A8S4SKZ9"/>
<protein>
    <submittedName>
        <fullName evidence="1">Jg7984 protein</fullName>
    </submittedName>
</protein>
<gene>
    <name evidence="1" type="primary">jg7984</name>
    <name evidence="1" type="ORF">PAEG_LOCUS25408</name>
</gene>
<proteinExistence type="predicted"/>
<keyword evidence="2" id="KW-1185">Reference proteome</keyword>
<sequence>MGGAHSSMDVRVPRCWSGNPAPVNAALVEPESRGAAGYKRPRMVEFRTPYKRPVQQWTSIGCLYDDDDDSSRSQFMSIYYLLVRH</sequence>
<reference evidence="1" key="1">
    <citation type="submission" date="2022-03" db="EMBL/GenBank/DDBJ databases">
        <authorList>
            <person name="Lindestad O."/>
        </authorList>
    </citation>
    <scope>NUCLEOTIDE SEQUENCE</scope>
</reference>
<comment type="caution">
    <text evidence="1">The sequence shown here is derived from an EMBL/GenBank/DDBJ whole genome shotgun (WGS) entry which is preliminary data.</text>
</comment>
<dbReference type="EMBL" id="CAKXAJ010026316">
    <property type="protein sequence ID" value="CAH2266801.1"/>
    <property type="molecule type" value="Genomic_DNA"/>
</dbReference>
<evidence type="ECO:0000313" key="2">
    <source>
        <dbReference type="Proteomes" id="UP000838756"/>
    </source>
</evidence>